<evidence type="ECO:0000256" key="3">
    <source>
        <dbReference type="ARBA" id="ARBA00006401"/>
    </source>
</evidence>
<keyword evidence="15" id="KW-0520">NAD</keyword>
<dbReference type="Proteomes" id="UP000019102">
    <property type="component" value="Unassembled WGS sequence"/>
</dbReference>
<dbReference type="Pfam" id="PF00970">
    <property type="entry name" value="FAD_binding_6"/>
    <property type="match status" value="1"/>
</dbReference>
<evidence type="ECO:0000313" key="25">
    <source>
        <dbReference type="Proteomes" id="UP000019102"/>
    </source>
</evidence>
<evidence type="ECO:0000259" key="22">
    <source>
        <dbReference type="PROSITE" id="PS01033"/>
    </source>
</evidence>
<accession>W4VQD3</accession>
<keyword evidence="25" id="KW-1185">Reference proteome</keyword>
<comment type="catalytic activity">
    <reaction evidence="19">
        <text>2 nitric oxide + NADH + 2 O2 = 2 nitrate + NAD(+) + H(+)</text>
        <dbReference type="Rhea" id="RHEA:19469"/>
        <dbReference type="ChEBI" id="CHEBI:15378"/>
        <dbReference type="ChEBI" id="CHEBI:15379"/>
        <dbReference type="ChEBI" id="CHEBI:16480"/>
        <dbReference type="ChEBI" id="CHEBI:17632"/>
        <dbReference type="ChEBI" id="CHEBI:57540"/>
        <dbReference type="ChEBI" id="CHEBI:57945"/>
        <dbReference type="EC" id="1.14.12.17"/>
    </reaction>
</comment>
<reference evidence="24 25" key="1">
    <citation type="journal article" date="2014" name="Genome Announc.">
        <title>Draft Genome Sequence of the Boron-Tolerant and Moderately Halotolerant Bacterium Gracilibacillus boraciitolerans JCM 21714T.</title>
        <authorList>
            <person name="Ahmed I."/>
            <person name="Oshima K."/>
            <person name="Suda W."/>
            <person name="Kitamura K."/>
            <person name="Iida T."/>
            <person name="Ohmori Y."/>
            <person name="Fujiwara T."/>
            <person name="Hattori M."/>
            <person name="Ohkuma M."/>
        </authorList>
    </citation>
    <scope>NUCLEOTIDE SEQUENCE [LARGE SCALE GENOMIC DNA]</scope>
    <source>
        <strain evidence="24 25">JCM 21714</strain>
    </source>
</reference>
<dbReference type="Gene3D" id="1.10.490.10">
    <property type="entry name" value="Globins"/>
    <property type="match status" value="1"/>
</dbReference>
<evidence type="ECO:0000256" key="20">
    <source>
        <dbReference type="ARBA" id="ARBA00049433"/>
    </source>
</evidence>
<dbReference type="SUPFAM" id="SSF46458">
    <property type="entry name" value="Globin-like"/>
    <property type="match status" value="1"/>
</dbReference>
<keyword evidence="21" id="KW-0813">Transport</keyword>
<dbReference type="AlphaFoldDB" id="W4VQD3"/>
<evidence type="ECO:0000256" key="21">
    <source>
        <dbReference type="RuleBase" id="RU000356"/>
    </source>
</evidence>
<dbReference type="InterPro" id="IPR000971">
    <property type="entry name" value="Globin"/>
</dbReference>
<evidence type="ECO:0000256" key="16">
    <source>
        <dbReference type="ARBA" id="ARBA00030024"/>
    </source>
</evidence>
<dbReference type="GO" id="GO:0008941">
    <property type="term" value="F:nitric oxide dioxygenase NAD(P)H activity"/>
    <property type="evidence" value="ECO:0007669"/>
    <property type="project" value="UniProtKB-EC"/>
</dbReference>
<evidence type="ECO:0000256" key="9">
    <source>
        <dbReference type="ARBA" id="ARBA00022630"/>
    </source>
</evidence>
<proteinExistence type="inferred from homology"/>
<evidence type="ECO:0000256" key="6">
    <source>
        <dbReference type="ARBA" id="ARBA00014637"/>
    </source>
</evidence>
<keyword evidence="11" id="KW-0274">FAD</keyword>
<dbReference type="PROSITE" id="PS51384">
    <property type="entry name" value="FAD_FR"/>
    <property type="match status" value="1"/>
</dbReference>
<evidence type="ECO:0000256" key="5">
    <source>
        <dbReference type="ARBA" id="ARBA00012229"/>
    </source>
</evidence>
<dbReference type="GO" id="GO:0071949">
    <property type="term" value="F:FAD binding"/>
    <property type="evidence" value="ECO:0007669"/>
    <property type="project" value="TreeGrafter"/>
</dbReference>
<protein>
    <recommendedName>
        <fullName evidence="6">Flavohemoprotein</fullName>
        <ecNumber evidence="5">1.14.12.17</ecNumber>
    </recommendedName>
    <alternativeName>
        <fullName evidence="17">Flavohemoglobin</fullName>
    </alternativeName>
    <alternativeName>
        <fullName evidence="16">Hemoglobin-like protein</fullName>
    </alternativeName>
    <alternativeName>
        <fullName evidence="18">Nitric oxide dioxygenase</fullName>
    </alternativeName>
</protein>
<evidence type="ECO:0000256" key="17">
    <source>
        <dbReference type="ARBA" id="ARBA00030929"/>
    </source>
</evidence>
<gene>
    <name evidence="24" type="ORF">JCM21714_4642</name>
</gene>
<dbReference type="eggNOG" id="COG1017">
    <property type="taxonomic scope" value="Bacteria"/>
</dbReference>
<evidence type="ECO:0000256" key="1">
    <source>
        <dbReference type="ARBA" id="ARBA00001970"/>
    </source>
</evidence>
<dbReference type="InterPro" id="IPR017927">
    <property type="entry name" value="FAD-bd_FR_type"/>
</dbReference>
<dbReference type="FunFam" id="1.10.490.10:FF:000003">
    <property type="entry name" value="Flavohemoprotein"/>
    <property type="match status" value="1"/>
</dbReference>
<evidence type="ECO:0000256" key="4">
    <source>
        <dbReference type="ARBA" id="ARBA00008414"/>
    </source>
</evidence>
<dbReference type="Gene3D" id="2.40.30.10">
    <property type="entry name" value="Translation factors"/>
    <property type="match status" value="1"/>
</dbReference>
<dbReference type="InterPro" id="IPR009050">
    <property type="entry name" value="Globin-like_sf"/>
</dbReference>
<comment type="cofactor">
    <cofactor evidence="1">
        <name>heme b</name>
        <dbReference type="ChEBI" id="CHEBI:60344"/>
    </cofactor>
</comment>
<comment type="similarity">
    <text evidence="4">Belongs to the globin family. Two-domain flavohemoproteins subfamily.</text>
</comment>
<dbReference type="PROSITE" id="PS01033">
    <property type="entry name" value="GLOBIN"/>
    <property type="match status" value="1"/>
</dbReference>
<comment type="catalytic activity">
    <reaction evidence="20">
        <text>2 nitric oxide + NADPH + 2 O2 = 2 nitrate + NADP(+) + H(+)</text>
        <dbReference type="Rhea" id="RHEA:19465"/>
        <dbReference type="ChEBI" id="CHEBI:15378"/>
        <dbReference type="ChEBI" id="CHEBI:15379"/>
        <dbReference type="ChEBI" id="CHEBI:16480"/>
        <dbReference type="ChEBI" id="CHEBI:17632"/>
        <dbReference type="ChEBI" id="CHEBI:57783"/>
        <dbReference type="ChEBI" id="CHEBI:58349"/>
        <dbReference type="EC" id="1.14.12.17"/>
    </reaction>
</comment>
<dbReference type="Pfam" id="PF00042">
    <property type="entry name" value="Globin"/>
    <property type="match status" value="1"/>
</dbReference>
<keyword evidence="13" id="KW-0560">Oxidoreductase</keyword>
<dbReference type="EC" id="1.14.12.17" evidence="5"/>
<dbReference type="InterPro" id="IPR008333">
    <property type="entry name" value="Cbr1-like_FAD-bd_dom"/>
</dbReference>
<keyword evidence="7 21" id="KW-0349">Heme</keyword>
<evidence type="ECO:0000256" key="7">
    <source>
        <dbReference type="ARBA" id="ARBA00022617"/>
    </source>
</evidence>
<keyword evidence="9" id="KW-0285">Flavoprotein</keyword>
<keyword evidence="14" id="KW-0408">Iron</keyword>
<keyword evidence="12" id="KW-0521">NADP</keyword>
<dbReference type="GO" id="GO:0005344">
    <property type="term" value="F:oxygen carrier activity"/>
    <property type="evidence" value="ECO:0007669"/>
    <property type="project" value="UniProtKB-KW"/>
</dbReference>
<dbReference type="PANTHER" id="PTHR43396:SF3">
    <property type="entry name" value="FLAVOHEMOPROTEIN"/>
    <property type="match status" value="1"/>
</dbReference>
<dbReference type="FunFam" id="2.40.30.10:FF:000034">
    <property type="entry name" value="Flavohemoprotein"/>
    <property type="match status" value="1"/>
</dbReference>
<keyword evidence="8 21" id="KW-0561">Oxygen transport</keyword>
<feature type="domain" description="Globin" evidence="22">
    <location>
        <begin position="6"/>
        <end position="143"/>
    </location>
</feature>
<evidence type="ECO:0000256" key="13">
    <source>
        <dbReference type="ARBA" id="ARBA00023002"/>
    </source>
</evidence>
<name>W4VQD3_9BACI</name>
<dbReference type="STRING" id="1298598.JCM21714_4642"/>
<comment type="similarity">
    <text evidence="3">In the C-terminal section; belongs to the flavoprotein pyridine nucleotide cytochrome reductase family.</text>
</comment>
<evidence type="ECO:0000256" key="14">
    <source>
        <dbReference type="ARBA" id="ARBA00023004"/>
    </source>
</evidence>
<evidence type="ECO:0000256" key="2">
    <source>
        <dbReference type="ARBA" id="ARBA00001974"/>
    </source>
</evidence>
<dbReference type="GO" id="GO:0020037">
    <property type="term" value="F:heme binding"/>
    <property type="evidence" value="ECO:0007669"/>
    <property type="project" value="InterPro"/>
</dbReference>
<dbReference type="GO" id="GO:0046872">
    <property type="term" value="F:metal ion binding"/>
    <property type="evidence" value="ECO:0007669"/>
    <property type="project" value="UniProtKB-KW"/>
</dbReference>
<evidence type="ECO:0000256" key="15">
    <source>
        <dbReference type="ARBA" id="ARBA00023027"/>
    </source>
</evidence>
<dbReference type="GO" id="GO:0046210">
    <property type="term" value="P:nitric oxide catabolic process"/>
    <property type="evidence" value="ECO:0007669"/>
    <property type="project" value="TreeGrafter"/>
</dbReference>
<dbReference type="GO" id="GO:0019825">
    <property type="term" value="F:oxygen binding"/>
    <property type="evidence" value="ECO:0007669"/>
    <property type="project" value="InterPro"/>
</dbReference>
<comment type="cofactor">
    <cofactor evidence="2">
        <name>FAD</name>
        <dbReference type="ChEBI" id="CHEBI:57692"/>
    </cofactor>
</comment>
<evidence type="ECO:0000313" key="24">
    <source>
        <dbReference type="EMBL" id="GAE95406.1"/>
    </source>
</evidence>
<feature type="domain" description="FAD-binding FR-type" evidence="23">
    <location>
        <begin position="157"/>
        <end position="267"/>
    </location>
</feature>
<dbReference type="InterPro" id="IPR012292">
    <property type="entry name" value="Globin/Proto"/>
</dbReference>
<dbReference type="GO" id="GO:0071500">
    <property type="term" value="P:cellular response to nitrosative stress"/>
    <property type="evidence" value="ECO:0007669"/>
    <property type="project" value="TreeGrafter"/>
</dbReference>
<evidence type="ECO:0000256" key="8">
    <source>
        <dbReference type="ARBA" id="ARBA00022621"/>
    </source>
</evidence>
<evidence type="ECO:0000256" key="12">
    <source>
        <dbReference type="ARBA" id="ARBA00022857"/>
    </source>
</evidence>
<dbReference type="EMBL" id="BAVS01000057">
    <property type="protein sequence ID" value="GAE95406.1"/>
    <property type="molecule type" value="Genomic_DNA"/>
</dbReference>
<evidence type="ECO:0000256" key="18">
    <source>
        <dbReference type="ARBA" id="ARBA00033187"/>
    </source>
</evidence>
<sequence>METTTVLDKQTIETVKVTVPVLAEHGQAITSRFYQLLFINNPELKNIFNQTNQKKGKQSQALANAIYAAAANIDQLENILPVVHQIAHKHRSLNIRPEHYPIIGENLLKAMQDVLKEAATEEIIAAWAKAYNVIADIFIEVEKDMYQETDMKPGGWTGYRDFNVFQKVKESDVITSFYLKPTDNGPIPAYDAGQYVTIKVNIPGVSYTCQRQYSLSSKPNGEFFKISVKKEEGLINNPDGVVSTYLHDSVQEGNTIALSAPAGGILF</sequence>
<keyword evidence="10" id="KW-0479">Metal-binding</keyword>
<evidence type="ECO:0000256" key="11">
    <source>
        <dbReference type="ARBA" id="ARBA00022827"/>
    </source>
</evidence>
<dbReference type="InterPro" id="IPR017938">
    <property type="entry name" value="Riboflavin_synthase-like_b-brl"/>
</dbReference>
<evidence type="ECO:0000256" key="10">
    <source>
        <dbReference type="ARBA" id="ARBA00022723"/>
    </source>
</evidence>
<organism evidence="24 25">
    <name type="scientific">Gracilibacillus boraciitolerans JCM 21714</name>
    <dbReference type="NCBI Taxonomy" id="1298598"/>
    <lineage>
        <taxon>Bacteria</taxon>
        <taxon>Bacillati</taxon>
        <taxon>Bacillota</taxon>
        <taxon>Bacilli</taxon>
        <taxon>Bacillales</taxon>
        <taxon>Bacillaceae</taxon>
        <taxon>Gracilibacillus</taxon>
    </lineage>
</organism>
<comment type="caution">
    <text evidence="24">The sequence shown here is derived from an EMBL/GenBank/DDBJ whole genome shotgun (WGS) entry which is preliminary data.</text>
</comment>
<evidence type="ECO:0000256" key="19">
    <source>
        <dbReference type="ARBA" id="ARBA00048649"/>
    </source>
</evidence>
<dbReference type="SUPFAM" id="SSF63380">
    <property type="entry name" value="Riboflavin synthase domain-like"/>
    <property type="match status" value="1"/>
</dbReference>
<dbReference type="PANTHER" id="PTHR43396">
    <property type="entry name" value="FLAVOHEMOPROTEIN"/>
    <property type="match status" value="1"/>
</dbReference>
<dbReference type="eggNOG" id="COG1018">
    <property type="taxonomic scope" value="Bacteria"/>
</dbReference>
<evidence type="ECO:0000259" key="23">
    <source>
        <dbReference type="PROSITE" id="PS51384"/>
    </source>
</evidence>